<evidence type="ECO:0000256" key="3">
    <source>
        <dbReference type="RuleBase" id="RU004508"/>
    </source>
</evidence>
<comment type="caution">
    <text evidence="4">The sequence shown here is derived from an EMBL/GenBank/DDBJ whole genome shotgun (WGS) entry which is preliminary data.</text>
</comment>
<dbReference type="PIRSF" id="PIRSF000390">
    <property type="entry name" value="PLP_StrS"/>
    <property type="match status" value="1"/>
</dbReference>
<reference evidence="4 5" key="1">
    <citation type="submission" date="2020-08" db="EMBL/GenBank/DDBJ databases">
        <title>Genomic Encyclopedia of Type Strains, Phase III (KMG-III): the genomes of soil and plant-associated and newly described type strains.</title>
        <authorList>
            <person name="Whitman W."/>
        </authorList>
    </citation>
    <scope>NUCLEOTIDE SEQUENCE [LARGE SCALE GENOMIC DNA]</scope>
    <source>
        <strain evidence="4 5">CECT 8572</strain>
    </source>
</reference>
<proteinExistence type="inferred from homology"/>
<dbReference type="Proteomes" id="UP000576152">
    <property type="component" value="Unassembled WGS sequence"/>
</dbReference>
<dbReference type="SUPFAM" id="SSF53383">
    <property type="entry name" value="PLP-dependent transferases"/>
    <property type="match status" value="1"/>
</dbReference>
<name>A0ABR6HJU2_9RHOB</name>
<dbReference type="PANTHER" id="PTHR30244">
    <property type="entry name" value="TRANSAMINASE"/>
    <property type="match status" value="1"/>
</dbReference>
<dbReference type="CDD" id="cd00616">
    <property type="entry name" value="AHBA_syn"/>
    <property type="match status" value="1"/>
</dbReference>
<evidence type="ECO:0000256" key="1">
    <source>
        <dbReference type="ARBA" id="ARBA00022898"/>
    </source>
</evidence>
<dbReference type="Gene3D" id="3.90.1150.10">
    <property type="entry name" value="Aspartate Aminotransferase, domain 1"/>
    <property type="match status" value="1"/>
</dbReference>
<protein>
    <submittedName>
        <fullName evidence="4">dTDP-4-amino-4,6-dideoxygalactose transaminase</fullName>
    </submittedName>
</protein>
<dbReference type="InterPro" id="IPR015424">
    <property type="entry name" value="PyrdxlP-dep_Trfase"/>
</dbReference>
<sequence length="384" mass="40571">MIPFLDLRRQYAALAEPLEAAVLETLRGGSYVLGEAVESFEADFAARCGTRHAIAVNSGSSALHLALLAAGVGPGDEVLTVPTTFVATVAAVLYVGAVPVLVDVDPETLTMDPARFEAAITPRTKAVLPVHFHGRLADMAEIGRIAEAHGLIVIEDAAQAHGATRGALSAGGFGALGCFSFYPGKNLGAAGEGGAITTSDPALADRIRALRDWGQVERSVHLLRGYNFRMDTIQGAILGVKLRHLAAWTEGRRWVARQYDAGLSERVTCPAQASGDDHVYHVYAITHPARDGLRAALADAGVATNIHYPRPVHLQPAYADLADGPGSFPVAEAYAARTLSLPIYPELRPEEIAQVISAVNGFVDAQAGQTGRFDRTACPEEIAI</sequence>
<keyword evidence="1 3" id="KW-0663">Pyridoxal phosphate</keyword>
<dbReference type="Gene3D" id="3.40.640.10">
    <property type="entry name" value="Type I PLP-dependent aspartate aminotransferase-like (Major domain)"/>
    <property type="match status" value="1"/>
</dbReference>
<evidence type="ECO:0000313" key="4">
    <source>
        <dbReference type="EMBL" id="MBB3710822.1"/>
    </source>
</evidence>
<dbReference type="InterPro" id="IPR015421">
    <property type="entry name" value="PyrdxlP-dep_Trfase_major"/>
</dbReference>
<keyword evidence="5" id="KW-1185">Reference proteome</keyword>
<dbReference type="InterPro" id="IPR000653">
    <property type="entry name" value="DegT/StrS_aminotransferase"/>
</dbReference>
<gene>
    <name evidence="4" type="ORF">FHS00_000375</name>
</gene>
<dbReference type="InterPro" id="IPR015422">
    <property type="entry name" value="PyrdxlP-dep_Trfase_small"/>
</dbReference>
<evidence type="ECO:0000313" key="5">
    <source>
        <dbReference type="Proteomes" id="UP000576152"/>
    </source>
</evidence>
<evidence type="ECO:0000256" key="2">
    <source>
        <dbReference type="ARBA" id="ARBA00037999"/>
    </source>
</evidence>
<organism evidence="4 5">
    <name type="scientific">Limimaricola variabilis</name>
    <dbReference type="NCBI Taxonomy" id="1492771"/>
    <lineage>
        <taxon>Bacteria</taxon>
        <taxon>Pseudomonadati</taxon>
        <taxon>Pseudomonadota</taxon>
        <taxon>Alphaproteobacteria</taxon>
        <taxon>Rhodobacterales</taxon>
        <taxon>Paracoccaceae</taxon>
        <taxon>Limimaricola</taxon>
    </lineage>
</organism>
<dbReference type="Pfam" id="PF01041">
    <property type="entry name" value="DegT_DnrJ_EryC1"/>
    <property type="match status" value="1"/>
</dbReference>
<dbReference type="RefSeq" id="WP_183469316.1">
    <property type="nucleotide sequence ID" value="NZ_JACIBX010000001.1"/>
</dbReference>
<comment type="similarity">
    <text evidence="2 3">Belongs to the DegT/DnrJ/EryC1 family.</text>
</comment>
<accession>A0ABR6HJU2</accession>
<dbReference type="EMBL" id="JACIBX010000001">
    <property type="protein sequence ID" value="MBB3710822.1"/>
    <property type="molecule type" value="Genomic_DNA"/>
</dbReference>
<dbReference type="PANTHER" id="PTHR30244:SF36">
    <property type="entry name" value="3-OXO-GLUCOSE-6-PHOSPHATE:GLUTAMATE AMINOTRANSFERASE"/>
    <property type="match status" value="1"/>
</dbReference>